<reference evidence="8 9" key="1">
    <citation type="journal article" date="2017" name="Plant Biotechnol. J.">
        <title>A comprehensive draft genome sequence for lupin (Lupinus angustifolius), an emerging health food: insights into plant-microbe interactions and legume evolution.</title>
        <authorList>
            <person name="Hane J.K."/>
            <person name="Ming Y."/>
            <person name="Kamphuis L.G."/>
            <person name="Nelson M.N."/>
            <person name="Garg G."/>
            <person name="Atkins C.A."/>
            <person name="Bayer P.E."/>
            <person name="Bravo A."/>
            <person name="Bringans S."/>
            <person name="Cannon S."/>
            <person name="Edwards D."/>
            <person name="Foley R."/>
            <person name="Gao L.L."/>
            <person name="Harrison M.J."/>
            <person name="Huang W."/>
            <person name="Hurgobin B."/>
            <person name="Li S."/>
            <person name="Liu C.W."/>
            <person name="McGrath A."/>
            <person name="Morahan G."/>
            <person name="Murray J."/>
            <person name="Weller J."/>
            <person name="Jian J."/>
            <person name="Singh K.B."/>
        </authorList>
    </citation>
    <scope>NUCLEOTIDE SEQUENCE [LARGE SCALE GENOMIC DNA]</scope>
    <source>
        <strain evidence="9">cv. Tanjil</strain>
        <tissue evidence="8">Whole plant</tissue>
    </source>
</reference>
<dbReference type="GO" id="GO:0003677">
    <property type="term" value="F:DNA binding"/>
    <property type="evidence" value="ECO:0007669"/>
    <property type="project" value="InterPro"/>
</dbReference>
<keyword evidence="3" id="KW-0863">Zinc-finger</keyword>
<keyword evidence="1" id="KW-0479">Metal-binding</keyword>
<evidence type="ECO:0000313" key="9">
    <source>
        <dbReference type="Proteomes" id="UP000188354"/>
    </source>
</evidence>
<feature type="region of interest" description="Disordered" evidence="6">
    <location>
        <begin position="133"/>
        <end position="152"/>
    </location>
</feature>
<accession>A0A4P1RR81</accession>
<keyword evidence="4" id="KW-0862">Zinc</keyword>
<dbReference type="InterPro" id="IPR006642">
    <property type="entry name" value="Rad18_UBZ4"/>
</dbReference>
<evidence type="ECO:0000256" key="5">
    <source>
        <dbReference type="ARBA" id="ARBA00023204"/>
    </source>
</evidence>
<name>A0A4P1RR81_LUPAN</name>
<dbReference type="GO" id="GO:0008270">
    <property type="term" value="F:zinc ion binding"/>
    <property type="evidence" value="ECO:0007669"/>
    <property type="project" value="UniProtKB-KW"/>
</dbReference>
<feature type="domain" description="UBZ4-type" evidence="7">
    <location>
        <begin position="157"/>
        <end position="182"/>
    </location>
</feature>
<feature type="compositionally biased region" description="Low complexity" evidence="6">
    <location>
        <begin position="707"/>
        <end position="718"/>
    </location>
</feature>
<dbReference type="AlphaFoldDB" id="A0A4P1RR81"/>
<evidence type="ECO:0000256" key="1">
    <source>
        <dbReference type="ARBA" id="ARBA00022723"/>
    </source>
</evidence>
<feature type="compositionally biased region" description="Gly residues" evidence="6">
    <location>
        <begin position="137"/>
        <end position="146"/>
    </location>
</feature>
<feature type="compositionally biased region" description="Basic residues" evidence="6">
    <location>
        <begin position="289"/>
        <end position="301"/>
    </location>
</feature>
<dbReference type="Gramene" id="OIW16328">
    <property type="protein sequence ID" value="OIW16328"/>
    <property type="gene ID" value="TanjilG_19044"/>
</dbReference>
<evidence type="ECO:0000256" key="2">
    <source>
        <dbReference type="ARBA" id="ARBA00022763"/>
    </source>
</evidence>
<dbReference type="PANTHER" id="PTHR36892">
    <property type="entry name" value="OS01G0201800 PROTEIN"/>
    <property type="match status" value="1"/>
</dbReference>
<feature type="domain" description="UBZ4-type" evidence="7">
    <location>
        <begin position="55"/>
        <end position="80"/>
    </location>
</feature>
<dbReference type="EMBL" id="CM007362">
    <property type="protein sequence ID" value="OIW16328.1"/>
    <property type="molecule type" value="Genomic_DNA"/>
</dbReference>
<feature type="region of interest" description="Disordered" evidence="6">
    <location>
        <begin position="816"/>
        <end position="837"/>
    </location>
</feature>
<feature type="compositionally biased region" description="Acidic residues" evidence="6">
    <location>
        <begin position="228"/>
        <end position="237"/>
    </location>
</feature>
<dbReference type="GO" id="GO:0006281">
    <property type="term" value="P:DNA repair"/>
    <property type="evidence" value="ECO:0007669"/>
    <property type="project" value="UniProtKB-KW"/>
</dbReference>
<dbReference type="PANTHER" id="PTHR36892:SF1">
    <property type="entry name" value="OS05G0518200 PROTEIN"/>
    <property type="match status" value="1"/>
</dbReference>
<dbReference type="Proteomes" id="UP000188354">
    <property type="component" value="Chromosome LG02"/>
</dbReference>
<feature type="region of interest" description="Disordered" evidence="6">
    <location>
        <begin position="697"/>
        <end position="718"/>
    </location>
</feature>
<keyword evidence="5" id="KW-0234">DNA repair</keyword>
<evidence type="ECO:0000256" key="3">
    <source>
        <dbReference type="ARBA" id="ARBA00022771"/>
    </source>
</evidence>
<feature type="compositionally biased region" description="Basic residues" evidence="6">
    <location>
        <begin position="255"/>
        <end position="276"/>
    </location>
</feature>
<evidence type="ECO:0000259" key="7">
    <source>
        <dbReference type="SMART" id="SM00734"/>
    </source>
</evidence>
<keyword evidence="2" id="KW-0227">DNA damage</keyword>
<feature type="region of interest" description="Disordered" evidence="6">
    <location>
        <begin position="255"/>
        <end position="305"/>
    </location>
</feature>
<proteinExistence type="predicted"/>
<organism evidence="8 9">
    <name type="scientific">Lupinus angustifolius</name>
    <name type="common">Narrow-leaved blue lupine</name>
    <dbReference type="NCBI Taxonomy" id="3871"/>
    <lineage>
        <taxon>Eukaryota</taxon>
        <taxon>Viridiplantae</taxon>
        <taxon>Streptophyta</taxon>
        <taxon>Embryophyta</taxon>
        <taxon>Tracheophyta</taxon>
        <taxon>Spermatophyta</taxon>
        <taxon>Magnoliopsida</taxon>
        <taxon>eudicotyledons</taxon>
        <taxon>Gunneridae</taxon>
        <taxon>Pentapetalae</taxon>
        <taxon>rosids</taxon>
        <taxon>fabids</taxon>
        <taxon>Fabales</taxon>
        <taxon>Fabaceae</taxon>
        <taxon>Papilionoideae</taxon>
        <taxon>50 kb inversion clade</taxon>
        <taxon>genistoids sensu lato</taxon>
        <taxon>core genistoids</taxon>
        <taxon>Genisteae</taxon>
        <taxon>Lupinus</taxon>
    </lineage>
</organism>
<protein>
    <recommendedName>
        <fullName evidence="7">UBZ4-type domain-containing protein</fullName>
    </recommendedName>
</protein>
<evidence type="ECO:0000256" key="4">
    <source>
        <dbReference type="ARBA" id="ARBA00022833"/>
    </source>
</evidence>
<evidence type="ECO:0000313" key="8">
    <source>
        <dbReference type="EMBL" id="OIW16328.1"/>
    </source>
</evidence>
<gene>
    <name evidence="8" type="ORF">TanjilG_19044</name>
</gene>
<feature type="region of interest" description="Disordered" evidence="6">
    <location>
        <begin position="220"/>
        <end position="242"/>
    </location>
</feature>
<keyword evidence="9" id="KW-1185">Reference proteome</keyword>
<evidence type="ECO:0000256" key="6">
    <source>
        <dbReference type="SAM" id="MobiDB-lite"/>
    </source>
</evidence>
<sequence length="1256" mass="139110">MRSIDVFNSWPFATSSNLTTTDLHSSLPPFTKSNLIQHQSDKSPSTSTKDDDKFEMLCPVCRQFNAATLTAVNAHIDSCLAQTGSKSKSKPLKKRSIAEIFRVQEENEENSDTNDVSVTVTKFNSLSRRLEALRSNRGGGGGGGGGAHDEDDDEKLEMVCPVCRDFNAATVTAVNAHIDSCLARAVRDERRQMMKRTSKSKAPKKRSIAEILTVAPPIQATKSKGIEAGEDNSEDSSGEPSDFAVSDAVVSVIKSKKSTGKSMKKKQTKKKSKVGKHCGSAAGAYINNRNKKKRKKMKKSKSFFNDELSHKNKEDVYKSKVQSPVYSFRKLKGIAGNKVVALHDIDSSIHKKKLGSKILFEEQKQKDEDCGSVGEQLKEVSPAHGILKNHLKQVSGNTSSGCYSEDGAEESDWDDLVPTSDRHVRFAGKEDPLGPKKRVSFETMFNESSDLLAASIVKEQWSGSDEETTSLEGNRNYDHIAINIKKRKDACPIVERKQFYHTLEQVSIQDSLKPCINQEESKHSEDNSESLTKVAFCDNDNLHLFDESNTSTPNCSPYADISRPSTAEDVQVSCVNTDECESGSFSSIGKFIDSLENTTFQAAANTRSFLESSSYSASYDQANERPEFPLRTYGDNDNRGQALGERQLTHMFTADVIDNSFPFTGWGKGSVRPNCLDPNFFGLPLNSQGELINFSSSGKLGMNQPETPSTSLGSSSGLPINDLLNRRSLENLSIKERHVVQKTFPKDGGNQLPHYPARLAVTTLQCKEREDIHLPNSDMCSSRYVHPLNSELNLMRNTYIEQIQSDQIQNPKGIGTISRKESSDHISPSSSQPTVRLMGKDVPIGRSSKEIQEYVGYVRADEDSRKMHYSKYAAIENSSFGGCSKQDPVSGSPLRVSTENVLLSGNSQNHQASQSTLPINGPNSEFPYRIPQNGSIAISRNACSYSHSTTQEPTSCAIFKRAPDYFEEQSIPGAKTLGFSPRSQVLTTDGNFSQLTCLSNGELNDRNNNPHVMKSAFEFPFLQPSVHDQAKTSWFQRPYRSSQSWLSSSTDERRVPVTFTQQASGASCQSFPRNFWGNNFTSPPENHSTEVLHPYTPLSSLGPIKTPLCPTPIGQPRHAPVTPSTINNGCRNTTKFIDRMKLDNIITEDHRHPCTNTRKRPAINFDDSRKPIKLPNIEMQENLSPKTRVTVENSGAELQRNRREVELDPQVDSARSRRCQNEAQNLHPTSYPAAGSFKLHGAVKSGPGDRHILRFS</sequence>
<dbReference type="SMART" id="SM00734">
    <property type="entry name" value="ZnF_Rad18"/>
    <property type="match status" value="2"/>
</dbReference>